<dbReference type="AlphaFoldDB" id="A0A2P5HE49"/>
<evidence type="ECO:0000313" key="1">
    <source>
        <dbReference type="EMBL" id="POS68528.1"/>
    </source>
</evidence>
<dbReference type="OrthoDB" id="5243366at2759"/>
<keyword evidence="2" id="KW-1185">Reference proteome</keyword>
<accession>A0A2P5HE49</accession>
<gene>
    <name evidence="1" type="ORF">DHEL01_v213078</name>
</gene>
<name>A0A2P5HE49_DIAHE</name>
<organism evidence="1 2">
    <name type="scientific">Diaporthe helianthi</name>
    <dbReference type="NCBI Taxonomy" id="158607"/>
    <lineage>
        <taxon>Eukaryota</taxon>
        <taxon>Fungi</taxon>
        <taxon>Dikarya</taxon>
        <taxon>Ascomycota</taxon>
        <taxon>Pezizomycotina</taxon>
        <taxon>Sordariomycetes</taxon>
        <taxon>Sordariomycetidae</taxon>
        <taxon>Diaporthales</taxon>
        <taxon>Diaporthaceae</taxon>
        <taxon>Diaporthe</taxon>
    </lineage>
</organism>
<dbReference type="EMBL" id="MAVT02004516">
    <property type="protein sequence ID" value="POS68528.1"/>
    <property type="molecule type" value="Genomic_DNA"/>
</dbReference>
<protein>
    <submittedName>
        <fullName evidence="1">Uncharacterized protein</fullName>
    </submittedName>
</protein>
<evidence type="ECO:0000313" key="2">
    <source>
        <dbReference type="Proteomes" id="UP000094444"/>
    </source>
</evidence>
<dbReference type="Proteomes" id="UP000094444">
    <property type="component" value="Unassembled WGS sequence"/>
</dbReference>
<sequence>MYSGIHEVIEEWTKRAGKKLAGLSLCAKFWAHDVKADMAGLEGEAAQQRLYEAVSKHLASSRGQDDGARACGIVDWAGSDTEKLGGGPRSRTYLAVKAIARYCESVDCEENLGIVAQKMMPNQMYAGPNLLKKRAAEASEGS</sequence>
<comment type="caution">
    <text evidence="1">The sequence shown here is derived from an EMBL/GenBank/DDBJ whole genome shotgun (WGS) entry which is preliminary data.</text>
</comment>
<dbReference type="InParanoid" id="A0A2P5HE49"/>
<reference evidence="1" key="1">
    <citation type="submission" date="2017-09" db="EMBL/GenBank/DDBJ databases">
        <title>Polyketide synthases of a Diaporthe helianthi virulent isolate.</title>
        <authorList>
            <person name="Baroncelli R."/>
        </authorList>
    </citation>
    <scope>NUCLEOTIDE SEQUENCE [LARGE SCALE GENOMIC DNA]</scope>
    <source>
        <strain evidence="1">7/96</strain>
    </source>
</reference>
<proteinExistence type="predicted"/>